<comment type="similarity">
    <text evidence="2">In the C-terminal section; belongs to the class-I pyridoxal-phosphate-dependent aminotransferase family.</text>
</comment>
<dbReference type="InterPro" id="IPR051446">
    <property type="entry name" value="HTH_trans_reg/aminotransferase"/>
</dbReference>
<dbReference type="InterPro" id="IPR015421">
    <property type="entry name" value="PyrdxlP-dep_Trfase_major"/>
</dbReference>
<dbReference type="InterPro" id="IPR015424">
    <property type="entry name" value="PyrdxlP-dep_Trfase"/>
</dbReference>
<feature type="domain" description="HTH gntR-type" evidence="8">
    <location>
        <begin position="14"/>
        <end position="82"/>
    </location>
</feature>
<dbReference type="PRINTS" id="PR00035">
    <property type="entry name" value="HTHGNTR"/>
</dbReference>
<dbReference type="SMART" id="SM00345">
    <property type="entry name" value="HTH_GNTR"/>
    <property type="match status" value="1"/>
</dbReference>
<dbReference type="Gene3D" id="1.10.10.10">
    <property type="entry name" value="Winged helix-like DNA-binding domain superfamily/Winged helix DNA-binding domain"/>
    <property type="match status" value="1"/>
</dbReference>
<organism evidence="9 10">
    <name type="scientific">Oceanobacillus kimchii</name>
    <dbReference type="NCBI Taxonomy" id="746691"/>
    <lineage>
        <taxon>Bacteria</taxon>
        <taxon>Bacillati</taxon>
        <taxon>Bacillota</taxon>
        <taxon>Bacilli</taxon>
        <taxon>Bacillales</taxon>
        <taxon>Bacillaceae</taxon>
        <taxon>Oceanobacillus</taxon>
    </lineage>
</organism>
<keyword evidence="3" id="KW-0808">Transferase</keyword>
<dbReference type="SUPFAM" id="SSF46785">
    <property type="entry name" value="Winged helix' DNA-binding domain"/>
    <property type="match status" value="1"/>
</dbReference>
<dbReference type="InterPro" id="IPR036390">
    <property type="entry name" value="WH_DNA-bd_sf"/>
</dbReference>
<dbReference type="RefSeq" id="WP_077597184.1">
    <property type="nucleotide sequence ID" value="NZ_BSKO01000001.1"/>
</dbReference>
<comment type="cofactor">
    <cofactor evidence="1">
        <name>pyridoxal 5'-phosphate</name>
        <dbReference type="ChEBI" id="CHEBI:597326"/>
    </cofactor>
</comment>
<evidence type="ECO:0000313" key="10">
    <source>
        <dbReference type="Proteomes" id="UP001275436"/>
    </source>
</evidence>
<dbReference type="EMBL" id="BSKO01000001">
    <property type="protein sequence ID" value="GLO67342.1"/>
    <property type="molecule type" value="Genomic_DNA"/>
</dbReference>
<accession>A0ABQ5TMJ1</accession>
<evidence type="ECO:0000256" key="3">
    <source>
        <dbReference type="ARBA" id="ARBA00022576"/>
    </source>
</evidence>
<dbReference type="Gene3D" id="3.40.640.10">
    <property type="entry name" value="Type I PLP-dependent aspartate aminotransferase-like (Major domain)"/>
    <property type="match status" value="1"/>
</dbReference>
<dbReference type="CDD" id="cd07377">
    <property type="entry name" value="WHTH_GntR"/>
    <property type="match status" value="1"/>
</dbReference>
<reference evidence="9 10" key="1">
    <citation type="submission" date="2023-02" db="EMBL/GenBank/DDBJ databases">
        <title>Oceanobacillus kimchii IFOP_LL358 isolated form Alexandrium catenella lab strain.</title>
        <authorList>
            <person name="Gajardo G."/>
            <person name="Ueki S."/>
            <person name="Maruyama F."/>
        </authorList>
    </citation>
    <scope>NUCLEOTIDE SEQUENCE [LARGE SCALE GENOMIC DNA]</scope>
    <source>
        <strain evidence="9 10">IFOP_LL358</strain>
    </source>
</reference>
<sequence length="466" mass="54301">MEMLSIHLDRSLGTPLYEQIYMYIKQEIINSHLSYGEKLPSKRKLSEFLEVSQNTIESAFDQLIAEGFIESIPRKGYFVLAQGDLEYIYQEKHTTSTENTSENEIKYDFYPSRIDTEAFPFDQWKKYAKQMIDKQYHQLLLLGDAQGDVELREEIANYLYHARGIRCDRDSIIIGAGVEILLQQLISLFSKETLFGIEDPGYQLILHIVKHFGHQAFPLEMDDQGIMMEELEKADPSLIYVTPSHHFPYGSVLSINRRNQLLQWAGNKQQRYIIEDDYDSEFRYTGKTIPPLKSMDANDRVIYLGSFSKSLIPSLRVSYMILPKQLLRFFNDKLSFYHSTVSRIDQQVLAQFMKNGDFEKHLNRMRKIYRRKLELVLELIRPYHPIIQLVGEQSGLHIVCEVKNGKSEQEILDNANKANLKVYPITAYTATDWSTEYPQFIIGFAGIPYKHLQHAIESFLDICLSK</sequence>
<evidence type="ECO:0000256" key="2">
    <source>
        <dbReference type="ARBA" id="ARBA00005384"/>
    </source>
</evidence>
<protein>
    <submittedName>
        <fullName evidence="9">GntR family transcriptional regulator</fullName>
    </submittedName>
</protein>
<evidence type="ECO:0000256" key="1">
    <source>
        <dbReference type="ARBA" id="ARBA00001933"/>
    </source>
</evidence>
<keyword evidence="6" id="KW-0238">DNA-binding</keyword>
<keyword evidence="7" id="KW-0804">Transcription</keyword>
<keyword evidence="10" id="KW-1185">Reference proteome</keyword>
<keyword evidence="5" id="KW-0805">Transcription regulation</keyword>
<evidence type="ECO:0000256" key="5">
    <source>
        <dbReference type="ARBA" id="ARBA00023015"/>
    </source>
</evidence>
<evidence type="ECO:0000256" key="6">
    <source>
        <dbReference type="ARBA" id="ARBA00023125"/>
    </source>
</evidence>
<dbReference type="CDD" id="cd00609">
    <property type="entry name" value="AAT_like"/>
    <property type="match status" value="1"/>
</dbReference>
<keyword evidence="4" id="KW-0663">Pyridoxal phosphate</keyword>
<comment type="caution">
    <text evidence="9">The sequence shown here is derived from an EMBL/GenBank/DDBJ whole genome shotgun (WGS) entry which is preliminary data.</text>
</comment>
<evidence type="ECO:0000256" key="4">
    <source>
        <dbReference type="ARBA" id="ARBA00022898"/>
    </source>
</evidence>
<dbReference type="PANTHER" id="PTHR46577:SF1">
    <property type="entry name" value="HTH-TYPE TRANSCRIPTIONAL REGULATORY PROTEIN GABR"/>
    <property type="match status" value="1"/>
</dbReference>
<evidence type="ECO:0000256" key="7">
    <source>
        <dbReference type="ARBA" id="ARBA00023163"/>
    </source>
</evidence>
<dbReference type="InterPro" id="IPR000524">
    <property type="entry name" value="Tscrpt_reg_HTH_GntR"/>
</dbReference>
<dbReference type="SUPFAM" id="SSF53383">
    <property type="entry name" value="PLP-dependent transferases"/>
    <property type="match status" value="1"/>
</dbReference>
<evidence type="ECO:0000313" key="9">
    <source>
        <dbReference type="EMBL" id="GLO67342.1"/>
    </source>
</evidence>
<dbReference type="InterPro" id="IPR036388">
    <property type="entry name" value="WH-like_DNA-bd_sf"/>
</dbReference>
<name>A0ABQ5TMJ1_9BACI</name>
<dbReference type="Pfam" id="PF00392">
    <property type="entry name" value="GntR"/>
    <property type="match status" value="1"/>
</dbReference>
<dbReference type="InterPro" id="IPR004839">
    <property type="entry name" value="Aminotransferase_I/II_large"/>
</dbReference>
<evidence type="ECO:0000259" key="8">
    <source>
        <dbReference type="PROSITE" id="PS50949"/>
    </source>
</evidence>
<dbReference type="PROSITE" id="PS50949">
    <property type="entry name" value="HTH_GNTR"/>
    <property type="match status" value="1"/>
</dbReference>
<gene>
    <name evidence="9" type="ORF">MACH08_31260</name>
</gene>
<dbReference type="Pfam" id="PF00155">
    <property type="entry name" value="Aminotran_1_2"/>
    <property type="match status" value="1"/>
</dbReference>
<dbReference type="PANTHER" id="PTHR46577">
    <property type="entry name" value="HTH-TYPE TRANSCRIPTIONAL REGULATORY PROTEIN GABR"/>
    <property type="match status" value="1"/>
</dbReference>
<keyword evidence="3" id="KW-0032">Aminotransferase</keyword>
<dbReference type="Proteomes" id="UP001275436">
    <property type="component" value="Unassembled WGS sequence"/>
</dbReference>
<proteinExistence type="inferred from homology"/>